<organism evidence="1 2">
    <name type="scientific">Pasteurella testudinis DSM 23072</name>
    <dbReference type="NCBI Taxonomy" id="1122938"/>
    <lineage>
        <taxon>Bacteria</taxon>
        <taxon>Pseudomonadati</taxon>
        <taxon>Pseudomonadota</taxon>
        <taxon>Gammaproteobacteria</taxon>
        <taxon>Pasteurellales</taxon>
        <taxon>Pasteurellaceae</taxon>
        <taxon>Pasteurella</taxon>
    </lineage>
</organism>
<dbReference type="EMBL" id="FWWV01000009">
    <property type="protein sequence ID" value="SMB82356.1"/>
    <property type="molecule type" value="Genomic_DNA"/>
</dbReference>
<dbReference type="Proteomes" id="UP000192408">
    <property type="component" value="Unassembled WGS sequence"/>
</dbReference>
<evidence type="ECO:0000313" key="2">
    <source>
        <dbReference type="Proteomes" id="UP000192408"/>
    </source>
</evidence>
<proteinExistence type="predicted"/>
<protein>
    <submittedName>
        <fullName evidence="1">Uncharacterized protein</fullName>
    </submittedName>
</protein>
<evidence type="ECO:0000313" key="1">
    <source>
        <dbReference type="EMBL" id="SMB82356.1"/>
    </source>
</evidence>
<dbReference type="AlphaFoldDB" id="A0A1W1UMN3"/>
<accession>A0A1W1UMN3</accession>
<keyword evidence="2" id="KW-1185">Reference proteome</keyword>
<dbReference type="RefSeq" id="WP_084256552.1">
    <property type="nucleotide sequence ID" value="NZ_FWWV01000009.1"/>
</dbReference>
<gene>
    <name evidence="1" type="ORF">SAMN05660772_02075</name>
</gene>
<sequence length="101" mass="11608">MNEHNADTAENVTIEDLQAQIEDLAAQNFDLVNLLERQDYQLEATQVILQMLCLLLSESSTVQAKRLQDSVSLNFLAMCADNPDMQVEFQQVFDKFFQNHQ</sequence>
<reference evidence="2" key="1">
    <citation type="submission" date="2017-04" db="EMBL/GenBank/DDBJ databases">
        <authorList>
            <person name="Varghese N."/>
            <person name="Submissions S."/>
        </authorList>
    </citation>
    <scope>NUCLEOTIDE SEQUENCE [LARGE SCALE GENOMIC DNA]</scope>
    <source>
        <strain evidence="2">DSM 23072</strain>
    </source>
</reference>
<name>A0A1W1UMN3_9PAST</name>